<accession>A0A8C2UYY4</accession>
<organism evidence="1 2">
    <name type="scientific">Chinchilla lanigera</name>
    <name type="common">Long-tailed chinchilla</name>
    <name type="synonym">Chinchilla villidera</name>
    <dbReference type="NCBI Taxonomy" id="34839"/>
    <lineage>
        <taxon>Eukaryota</taxon>
        <taxon>Metazoa</taxon>
        <taxon>Chordata</taxon>
        <taxon>Craniata</taxon>
        <taxon>Vertebrata</taxon>
        <taxon>Euteleostomi</taxon>
        <taxon>Mammalia</taxon>
        <taxon>Eutheria</taxon>
        <taxon>Euarchontoglires</taxon>
        <taxon>Glires</taxon>
        <taxon>Rodentia</taxon>
        <taxon>Hystricomorpha</taxon>
        <taxon>Chinchillidae</taxon>
        <taxon>Chinchilla</taxon>
    </lineage>
</organism>
<sequence length="51" mass="5722">MVCAEHSLSKLTKIAVQLFLTLLEGFSLIGSKNWLKIVRRVDCLLFGSTIK</sequence>
<proteinExistence type="predicted"/>
<evidence type="ECO:0000313" key="1">
    <source>
        <dbReference type="Ensembl" id="ENSCLAP00000007558.1"/>
    </source>
</evidence>
<name>A0A8C2UYY4_CHILA</name>
<keyword evidence="2" id="KW-1185">Reference proteome</keyword>
<dbReference type="GeneTree" id="ENSGT00390000007235"/>
<protein>
    <submittedName>
        <fullName evidence="1">REC114 meiotic recombination protein</fullName>
    </submittedName>
</protein>
<dbReference type="Proteomes" id="UP000694398">
    <property type="component" value="Unassembled WGS sequence"/>
</dbReference>
<dbReference type="AlphaFoldDB" id="A0A8C2UYY4"/>
<evidence type="ECO:0000313" key="2">
    <source>
        <dbReference type="Proteomes" id="UP000694398"/>
    </source>
</evidence>
<dbReference type="InterPro" id="IPR029168">
    <property type="entry name" value="REC114L"/>
</dbReference>
<dbReference type="Pfam" id="PF15165">
    <property type="entry name" value="REC114-like"/>
    <property type="match status" value="1"/>
</dbReference>
<reference evidence="1" key="1">
    <citation type="submission" date="2025-08" db="UniProtKB">
        <authorList>
            <consortium name="Ensembl"/>
        </authorList>
    </citation>
    <scope>IDENTIFICATION</scope>
</reference>
<dbReference type="Ensembl" id="ENSCLAT00000007675.1">
    <property type="protein sequence ID" value="ENSCLAP00000007558.1"/>
    <property type="gene ID" value="ENSCLAG00000005305.1"/>
</dbReference>
<gene>
    <name evidence="1" type="primary">REC114</name>
</gene>
<reference evidence="1" key="2">
    <citation type="submission" date="2025-09" db="UniProtKB">
        <authorList>
            <consortium name="Ensembl"/>
        </authorList>
    </citation>
    <scope>IDENTIFICATION</scope>
</reference>